<organism evidence="2">
    <name type="scientific">Pseudomonas syringae pv. actinidiae</name>
    <dbReference type="NCBI Taxonomy" id="103796"/>
    <lineage>
        <taxon>Bacteria</taxon>
        <taxon>Pseudomonadati</taxon>
        <taxon>Pseudomonadota</taxon>
        <taxon>Gammaproteobacteria</taxon>
        <taxon>Pseudomonadales</taxon>
        <taxon>Pseudomonadaceae</taxon>
        <taxon>Pseudomonas</taxon>
        <taxon>Pseudomonas syringae</taxon>
    </lineage>
</organism>
<dbReference type="InterPro" id="IPR027417">
    <property type="entry name" value="P-loop_NTPase"/>
</dbReference>
<name>A0A2P0QET2_PSESF</name>
<accession>A0A2P0QET2</accession>
<reference evidence="2" key="1">
    <citation type="submission" date="2016-03" db="EMBL/GenBank/DDBJ databases">
        <title>The evolution of Pseudomonas syringae pv. actinidiae in New Zealand.</title>
        <authorList>
            <person name="Taiaroa G."/>
            <person name="Poulter R.T.M."/>
            <person name="Lamont I."/>
            <person name="Stockwell P."/>
            <person name="Butler M.I."/>
        </authorList>
    </citation>
    <scope>NUCLEOTIDE SEQUENCE</scope>
    <source>
        <strain evidence="2">RT685</strain>
        <plasmid evidence="2">pMG1_RT685</plasmid>
    </source>
</reference>
<protein>
    <recommendedName>
        <fullName evidence="1">Protein CR006 P-loop domain-containing protein</fullName>
    </recommendedName>
</protein>
<proteinExistence type="predicted"/>
<dbReference type="PANTHER" id="PTHR32182:SF22">
    <property type="entry name" value="ATP-DEPENDENT ENDONUCLEASE, OLD FAMILY-RELATED"/>
    <property type="match status" value="1"/>
</dbReference>
<dbReference type="AlphaFoldDB" id="A0A2P0QET2"/>
<dbReference type="InterPro" id="IPR026866">
    <property type="entry name" value="CR006_AAA"/>
</dbReference>
<geneLocation type="plasmid" evidence="2">
    <name>pMG1_RT685</name>
</geneLocation>
<sequence>MKEAGVTIIQEIHAWSKGLPAWQQDAIARLYLDRTLSVVDLDDLYALAKAEVGIADPDDRKAMVLEDAQVAPPADPTRVVQLAAIKDLQNVNALANGGSVPIAVAGLTVIYGENGAGKSGYSRVFKHACRARDRREPILPNANLDPKTAGVAQAVFEVVIDGTATDLAWQYGIAAPEPLSDISIFDTHCARAYIDNHGDFAYAPYGLDILEGLVGACNKLKLRATQEKTANAPSDAAYAVLAKEQTAVATTLLGIPTKTNSKHIEALATLSQAEQDRLLLLTQTLAESDPKQKAQTLRQKATRFSGLKDRFAAAMTLINDEKLNQLGELIKKSKAAKAAAELAATEFKQTPGQLVGTGGDEWKALFEAARIFARVSHPDHEFPAISEDATCPLCQNRLGEVGASRLVKFDAFIKHAAEKTAKDARETAATAYRAIQNAALDVMFRDALVEELTEIDPELAAACASMQECLHSRQKLILQAAAAEIQWEDVLKLQADPQPGLKHIIVGLQGQAAALEATADEKVRAEMATEKRELAARVRLGEVKDAVLEAIAKHEVCSKLQACIEGLDARAISRKSTDLSRTTASQELADALNEELKRLKVHQLQVVMKPESPGGKTQFKLILQLPGGGAPAAILSEGEQRAIAIASFLAEIRLGKGRGGIVLDDPVSSLDHRRRWEVAERLAIESLTRQVIVFTHDIYFLCILEQKVEEFGAALTKNYIRRTAQGYGVHSQDLPFDVVGTKDRLARLRQALVEVRRAQKVGDEDEHRRLTAACYGRLRLAWERCIEEVLLNGAVQRFGEGVSTQRLKSVVVTDEDYREIDIGMSKCSKFEHDAATAVGRLPTPEPDELEQDVERLATWRAALEKRLRDISKARS</sequence>
<dbReference type="Gene3D" id="3.40.50.300">
    <property type="entry name" value="P-loop containing nucleotide triphosphate hydrolases"/>
    <property type="match status" value="1"/>
</dbReference>
<keyword evidence="2" id="KW-0614">Plasmid</keyword>
<dbReference type="SUPFAM" id="SSF52540">
    <property type="entry name" value="P-loop containing nucleoside triphosphate hydrolases"/>
    <property type="match status" value="1"/>
</dbReference>
<dbReference type="PANTHER" id="PTHR32182">
    <property type="entry name" value="DNA REPLICATION AND REPAIR PROTEIN RECF"/>
    <property type="match status" value="1"/>
</dbReference>
<evidence type="ECO:0000259" key="1">
    <source>
        <dbReference type="Pfam" id="PF13166"/>
    </source>
</evidence>
<feature type="domain" description="Protein CR006 P-loop" evidence="1">
    <location>
        <begin position="387"/>
        <end position="710"/>
    </location>
</feature>
<dbReference type="Pfam" id="PF13166">
    <property type="entry name" value="AAA_13"/>
    <property type="match status" value="1"/>
</dbReference>
<dbReference type="EMBL" id="KX009059">
    <property type="protein sequence ID" value="ARO44871.1"/>
    <property type="molecule type" value="Genomic_DNA"/>
</dbReference>
<evidence type="ECO:0000313" key="2">
    <source>
        <dbReference type="EMBL" id="ARO44871.1"/>
    </source>
</evidence>
<dbReference type="GO" id="GO:0006302">
    <property type="term" value="P:double-strand break repair"/>
    <property type="evidence" value="ECO:0007669"/>
    <property type="project" value="TreeGrafter"/>
</dbReference>
<dbReference type="GO" id="GO:0000731">
    <property type="term" value="P:DNA synthesis involved in DNA repair"/>
    <property type="evidence" value="ECO:0007669"/>
    <property type="project" value="TreeGrafter"/>
</dbReference>